<gene>
    <name evidence="2" type="ORF">C5167_036923</name>
</gene>
<proteinExistence type="predicted"/>
<sequence>MASGQPIRHTKERNKRPVRFLSPKWQKSRATKTLVVTQSKLSLLKTLGKVFFLAQRKNWRKKEETLLVNYIVTGSNGTDHNIDIPSKGGVFDDDEIYNFYKEYAKN</sequence>
<dbReference type="EMBL" id="CM010715">
    <property type="protein sequence ID" value="RZC43971.1"/>
    <property type="molecule type" value="Genomic_DNA"/>
</dbReference>
<dbReference type="AlphaFoldDB" id="A0A4Y7I8K9"/>
<name>A0A4Y7I8K9_PAPSO</name>
<dbReference type="Gramene" id="RZC43971">
    <property type="protein sequence ID" value="RZC43971"/>
    <property type="gene ID" value="C5167_036923"/>
</dbReference>
<keyword evidence="3" id="KW-1185">Reference proteome</keyword>
<organism evidence="2 3">
    <name type="scientific">Papaver somniferum</name>
    <name type="common">Opium poppy</name>
    <dbReference type="NCBI Taxonomy" id="3469"/>
    <lineage>
        <taxon>Eukaryota</taxon>
        <taxon>Viridiplantae</taxon>
        <taxon>Streptophyta</taxon>
        <taxon>Embryophyta</taxon>
        <taxon>Tracheophyta</taxon>
        <taxon>Spermatophyta</taxon>
        <taxon>Magnoliopsida</taxon>
        <taxon>Ranunculales</taxon>
        <taxon>Papaveraceae</taxon>
        <taxon>Papaveroideae</taxon>
        <taxon>Papaver</taxon>
    </lineage>
</organism>
<accession>A0A4Y7I8K9</accession>
<feature type="region of interest" description="Disordered" evidence="1">
    <location>
        <begin position="1"/>
        <end position="22"/>
    </location>
</feature>
<dbReference type="Proteomes" id="UP000316621">
    <property type="component" value="Chromosome 1"/>
</dbReference>
<evidence type="ECO:0000313" key="2">
    <source>
        <dbReference type="EMBL" id="RZC43971.1"/>
    </source>
</evidence>
<evidence type="ECO:0000256" key="1">
    <source>
        <dbReference type="SAM" id="MobiDB-lite"/>
    </source>
</evidence>
<protein>
    <submittedName>
        <fullName evidence="2">Uncharacterized protein</fullName>
    </submittedName>
</protein>
<feature type="compositionally biased region" description="Basic residues" evidence="1">
    <location>
        <begin position="8"/>
        <end position="18"/>
    </location>
</feature>
<reference evidence="2 3" key="1">
    <citation type="journal article" date="2018" name="Science">
        <title>The opium poppy genome and morphinan production.</title>
        <authorList>
            <person name="Guo L."/>
            <person name="Winzer T."/>
            <person name="Yang X."/>
            <person name="Li Y."/>
            <person name="Ning Z."/>
            <person name="He Z."/>
            <person name="Teodor R."/>
            <person name="Lu Y."/>
            <person name="Bowser T.A."/>
            <person name="Graham I.A."/>
            <person name="Ye K."/>
        </authorList>
    </citation>
    <scope>NUCLEOTIDE SEQUENCE [LARGE SCALE GENOMIC DNA]</scope>
    <source>
        <strain evidence="3">cv. HN1</strain>
        <tissue evidence="2">Leaves</tissue>
    </source>
</reference>
<evidence type="ECO:0000313" key="3">
    <source>
        <dbReference type="Proteomes" id="UP000316621"/>
    </source>
</evidence>